<dbReference type="Pfam" id="PF00008">
    <property type="entry name" value="EGF"/>
    <property type="match status" value="4"/>
</dbReference>
<evidence type="ECO:0000256" key="11">
    <source>
        <dbReference type="ARBA" id="ARBA00023180"/>
    </source>
</evidence>
<dbReference type="InterPro" id="IPR001881">
    <property type="entry name" value="EGF-like_Ca-bd_dom"/>
</dbReference>
<keyword evidence="21" id="KW-1185">Reference proteome</keyword>
<evidence type="ECO:0000256" key="7">
    <source>
        <dbReference type="ARBA" id="ARBA00022843"/>
    </source>
</evidence>
<feature type="signal peptide" evidence="17">
    <location>
        <begin position="1"/>
        <end position="29"/>
    </location>
</feature>
<keyword evidence="14 17" id="KW-0732">Signal</keyword>
<dbReference type="SUPFAM" id="SSF57196">
    <property type="entry name" value="EGF/Laminin"/>
    <property type="match status" value="5"/>
</dbReference>
<dbReference type="PROSITE" id="PS01187">
    <property type="entry name" value="EGF_CA"/>
    <property type="match status" value="1"/>
</dbReference>
<feature type="transmembrane region" description="Helical" evidence="16">
    <location>
        <begin position="542"/>
        <end position="565"/>
    </location>
</feature>
<dbReference type="InterPro" id="IPR013032">
    <property type="entry name" value="EGF-like_CS"/>
</dbReference>
<dbReference type="Pfam" id="PF12661">
    <property type="entry name" value="hEGF"/>
    <property type="match status" value="1"/>
</dbReference>
<feature type="domain" description="EGF-like" evidence="18">
    <location>
        <begin position="347"/>
        <end position="383"/>
    </location>
</feature>
<feature type="region of interest" description="Disordered" evidence="15">
    <location>
        <begin position="671"/>
        <end position="717"/>
    </location>
</feature>
<dbReference type="InterPro" id="IPR011651">
    <property type="entry name" value="Notch_ligand_N"/>
</dbReference>
<evidence type="ECO:0000259" key="19">
    <source>
        <dbReference type="PROSITE" id="PS51051"/>
    </source>
</evidence>
<dbReference type="PRINTS" id="PR00010">
    <property type="entry name" value="EGFBLOOD"/>
</dbReference>
<feature type="domain" description="EGF-like" evidence="18">
    <location>
        <begin position="307"/>
        <end position="345"/>
    </location>
</feature>
<evidence type="ECO:0000256" key="16">
    <source>
        <dbReference type="SAM" id="Phobius"/>
    </source>
</evidence>
<feature type="disulfide bond" evidence="12">
    <location>
        <begin position="373"/>
        <end position="382"/>
    </location>
</feature>
<evidence type="ECO:0000256" key="3">
    <source>
        <dbReference type="ARBA" id="ARBA00022536"/>
    </source>
</evidence>
<dbReference type="InterPro" id="IPR000152">
    <property type="entry name" value="EGF-type_Asp/Asn_hydroxyl_site"/>
</dbReference>
<evidence type="ECO:0000256" key="14">
    <source>
        <dbReference type="RuleBase" id="RU280815"/>
    </source>
</evidence>
<dbReference type="PANTHER" id="PTHR24049:SF36">
    <property type="entry name" value="DELTA-LIKE PROTEIN 1 ISOFORM X1"/>
    <property type="match status" value="1"/>
</dbReference>
<dbReference type="Proteomes" id="UP001642483">
    <property type="component" value="Unassembled WGS sequence"/>
</dbReference>
<feature type="disulfide bond" evidence="13">
    <location>
        <begin position="207"/>
        <end position="219"/>
    </location>
</feature>
<evidence type="ECO:0000256" key="2">
    <source>
        <dbReference type="ARBA" id="ARBA00022473"/>
    </source>
</evidence>
<dbReference type="InterPro" id="IPR051022">
    <property type="entry name" value="Notch_Cell-Fate_Det"/>
</dbReference>
<evidence type="ECO:0000256" key="10">
    <source>
        <dbReference type="ARBA" id="ARBA00023157"/>
    </source>
</evidence>
<comment type="caution">
    <text evidence="20">The sequence shown here is derived from an EMBL/GenBank/DDBJ whole genome shotgun (WGS) entry which is preliminary data.</text>
</comment>
<keyword evidence="5 14" id="KW-0677">Repeat</keyword>
<evidence type="ECO:0000256" key="15">
    <source>
        <dbReference type="SAM" id="MobiDB-lite"/>
    </source>
</evidence>
<dbReference type="EMBL" id="CAWYQH010000097">
    <property type="protein sequence ID" value="CAK8683515.1"/>
    <property type="molecule type" value="Genomic_DNA"/>
</dbReference>
<keyword evidence="6" id="KW-0221">Differentiation</keyword>
<keyword evidence="9 14" id="KW-0472">Membrane</keyword>
<dbReference type="PROSITE" id="PS50026">
    <property type="entry name" value="EGF_3"/>
    <property type="match status" value="5"/>
</dbReference>
<feature type="chain" id="PRO_5047162917" description="Delta-like protein" evidence="17">
    <location>
        <begin position="30"/>
        <end position="764"/>
    </location>
</feature>
<dbReference type="SMART" id="SM00051">
    <property type="entry name" value="DSL"/>
    <property type="match status" value="1"/>
</dbReference>
<gene>
    <name evidence="20" type="ORF">CVLEPA_LOCUS14583</name>
</gene>
<dbReference type="PANTHER" id="PTHR24049">
    <property type="entry name" value="CRUMBS FAMILY MEMBER"/>
    <property type="match status" value="1"/>
</dbReference>
<evidence type="ECO:0000256" key="1">
    <source>
        <dbReference type="ARBA" id="ARBA00004479"/>
    </source>
</evidence>
<dbReference type="Gene3D" id="2.10.25.10">
    <property type="entry name" value="Laminin"/>
    <property type="match status" value="6"/>
</dbReference>
<dbReference type="InterPro" id="IPR000742">
    <property type="entry name" value="EGF"/>
</dbReference>
<evidence type="ECO:0000313" key="21">
    <source>
        <dbReference type="Proteomes" id="UP001642483"/>
    </source>
</evidence>
<evidence type="ECO:0000256" key="5">
    <source>
        <dbReference type="ARBA" id="ARBA00022737"/>
    </source>
</evidence>
<organism evidence="20 21">
    <name type="scientific">Clavelina lepadiformis</name>
    <name type="common">Light-bulb sea squirt</name>
    <name type="synonym">Ascidia lepadiformis</name>
    <dbReference type="NCBI Taxonomy" id="159417"/>
    <lineage>
        <taxon>Eukaryota</taxon>
        <taxon>Metazoa</taxon>
        <taxon>Chordata</taxon>
        <taxon>Tunicata</taxon>
        <taxon>Ascidiacea</taxon>
        <taxon>Aplousobranchia</taxon>
        <taxon>Clavelinidae</taxon>
        <taxon>Clavelina</taxon>
    </lineage>
</organism>
<feature type="disulfide bond" evidence="12">
    <location>
        <begin position="411"/>
        <end position="420"/>
    </location>
</feature>
<keyword evidence="3 12" id="KW-0245">EGF-like domain</keyword>
<dbReference type="PROSITE" id="PS00010">
    <property type="entry name" value="ASX_HYDROXYL"/>
    <property type="match status" value="1"/>
</dbReference>
<evidence type="ECO:0000256" key="8">
    <source>
        <dbReference type="ARBA" id="ARBA00022989"/>
    </source>
</evidence>
<accession>A0ABP0FWF6</accession>
<feature type="domain" description="EGF-like" evidence="18">
    <location>
        <begin position="423"/>
        <end position="458"/>
    </location>
</feature>
<feature type="compositionally biased region" description="Basic and acidic residues" evidence="15">
    <location>
        <begin position="684"/>
        <end position="711"/>
    </location>
</feature>
<evidence type="ECO:0000256" key="13">
    <source>
        <dbReference type="PROSITE-ProRule" id="PRU00377"/>
    </source>
</evidence>
<comment type="subcellular location">
    <subcellularLocation>
        <location evidence="1 14">Membrane</location>
        <topology evidence="1 14">Single-pass type I membrane protein</topology>
    </subcellularLocation>
</comment>
<evidence type="ECO:0000256" key="17">
    <source>
        <dbReference type="SAM" id="SignalP"/>
    </source>
</evidence>
<dbReference type="PROSITE" id="PS00022">
    <property type="entry name" value="EGF_1"/>
    <property type="match status" value="7"/>
</dbReference>
<keyword evidence="7" id="KW-0832">Ubl conjugation</keyword>
<dbReference type="Pfam" id="PF07657">
    <property type="entry name" value="MNNL"/>
    <property type="match status" value="1"/>
</dbReference>
<evidence type="ECO:0000256" key="4">
    <source>
        <dbReference type="ARBA" id="ARBA00022692"/>
    </source>
</evidence>
<evidence type="ECO:0000256" key="9">
    <source>
        <dbReference type="ARBA" id="ARBA00023136"/>
    </source>
</evidence>
<dbReference type="SMART" id="SM00179">
    <property type="entry name" value="EGF_CA"/>
    <property type="match status" value="5"/>
</dbReference>
<reference evidence="20 21" key="1">
    <citation type="submission" date="2024-02" db="EMBL/GenBank/DDBJ databases">
        <authorList>
            <person name="Daric V."/>
            <person name="Darras S."/>
        </authorList>
    </citation>
    <scope>NUCLEOTIDE SEQUENCE [LARGE SCALE GENOMIC DNA]</scope>
</reference>
<dbReference type="Gene3D" id="2.60.40.3510">
    <property type="match status" value="1"/>
</dbReference>
<comment type="function">
    <text evidence="14">Putative Notch ligand involved in the mediation of Notch signaling.</text>
</comment>
<evidence type="ECO:0000256" key="6">
    <source>
        <dbReference type="ARBA" id="ARBA00022782"/>
    </source>
</evidence>
<dbReference type="Pfam" id="PF21700">
    <property type="entry name" value="EGF_DL_JAG"/>
    <property type="match status" value="1"/>
</dbReference>
<name>A0ABP0FWF6_CLALP</name>
<feature type="domain" description="DSL" evidence="19">
    <location>
        <begin position="192"/>
        <end position="236"/>
    </location>
</feature>
<dbReference type="PROSITE" id="PS01186">
    <property type="entry name" value="EGF_2"/>
    <property type="match status" value="5"/>
</dbReference>
<dbReference type="InterPro" id="IPR001774">
    <property type="entry name" value="DSL"/>
</dbReference>
<proteinExistence type="predicted"/>
<keyword evidence="11" id="KW-0325">Glycoprotein</keyword>
<comment type="caution">
    <text evidence="12">Lacks conserved residue(s) required for the propagation of feature annotation.</text>
</comment>
<keyword evidence="10 12" id="KW-1015">Disulfide bond</keyword>
<evidence type="ECO:0000256" key="12">
    <source>
        <dbReference type="PROSITE-ProRule" id="PRU00076"/>
    </source>
</evidence>
<keyword evidence="8 14" id="KW-1133">Transmembrane helix</keyword>
<feature type="disulfide bond" evidence="13">
    <location>
        <begin position="194"/>
        <end position="203"/>
    </location>
</feature>
<feature type="domain" description="EGF-like" evidence="18">
    <location>
        <begin position="385"/>
        <end position="421"/>
    </location>
</feature>
<dbReference type="SMART" id="SM00181">
    <property type="entry name" value="EGF"/>
    <property type="match status" value="7"/>
</dbReference>
<evidence type="ECO:0000259" key="18">
    <source>
        <dbReference type="PROSITE" id="PS50026"/>
    </source>
</evidence>
<keyword evidence="4 14" id="KW-0812">Transmembrane</keyword>
<feature type="disulfide bond" evidence="12">
    <location>
        <begin position="335"/>
        <end position="344"/>
    </location>
</feature>
<dbReference type="Gene3D" id="2.10.25.140">
    <property type="match status" value="1"/>
</dbReference>
<feature type="disulfide bond" evidence="12">
    <location>
        <begin position="427"/>
        <end position="437"/>
    </location>
</feature>
<keyword evidence="2 14" id="KW-0217">Developmental protein</keyword>
<sequence length="764" mass="84991">MRLARTIPSPRVLRFAVILCVVAMSKVSAEGIFELNLDKFINDEGRNQTGRCCSASKDGGNTCSGPCRTAFRICLSHFQAKLSSGTTCVFGQQTTPVLGENTFSPGHDESFQNPVRFSFDFRWPGSFSLIIEMLHVNENSTNNIISTGSSEVLISKLIKSTSLLPATRSDRRWTRPTPYRHLKTELRYSYRVVCQENLYGPSCSKFCRPRNDVFGHYNCDENGDKVCLPGWTGESESDYCNTPICLDGCHATQGGCKLPDQCECKHGWKGKFCTECVPRPGCAHGTCKNRFECTCEKGWGGIYCNQDLNYCINHKPCKNGASCFNSGQGSYTCRCKPGYIGHDCEVEVNECESNPCKNGATCVDLIDDYQCMCQSGFSGRNCDETTLTCDDFPCQNEGICTEGKKHYQCTCPDRFFGFNCENALNICDTHPCKNGECLSTSSGYACRCNPGYTGTNCDELVNLCPEPSPCLNGGTCLNVTFKDFTCNCMRCECMDGFAGTRCQIVVENHDLLKPPLLKGQGSSRTETRIIMLNDTELTTSHWIAICFGSGVIVLLLVISAGCLFYHRRKVTLSLLQRKINQTSTSVHVNDLDLPATPELTADDQNSCSSTKTSEEDLLELSKIRTHASNVVRHVSKSKEAQASWEPYVSNGKPKDHPATISNKLNTFSIEEEDKNSSFHPNRVCKYEGKRGSRSSVDKIHETRSSRSDSVKPRPSSSYYEQSLPFVRHSCHSMSQLPTYEEVCEENKTLLMRGYKRPTSSDDVF</sequence>
<dbReference type="InterPro" id="IPR018097">
    <property type="entry name" value="EGF_Ca-bd_CS"/>
</dbReference>
<feature type="domain" description="EGF-like" evidence="18">
    <location>
        <begin position="460"/>
        <end position="503"/>
    </location>
</feature>
<feature type="disulfide bond" evidence="12">
    <location>
        <begin position="448"/>
        <end position="457"/>
    </location>
</feature>
<evidence type="ECO:0000313" key="20">
    <source>
        <dbReference type="EMBL" id="CAK8683515.1"/>
    </source>
</evidence>
<dbReference type="CDD" id="cd00054">
    <property type="entry name" value="EGF_CA"/>
    <property type="match status" value="5"/>
</dbReference>
<dbReference type="PROSITE" id="PS51051">
    <property type="entry name" value="DSL"/>
    <property type="match status" value="1"/>
</dbReference>
<dbReference type="Pfam" id="PF01414">
    <property type="entry name" value="DSL"/>
    <property type="match status" value="1"/>
</dbReference>
<protein>
    <recommendedName>
        <fullName evidence="14">Delta-like protein</fullName>
    </recommendedName>
</protein>